<dbReference type="GO" id="GO:0032993">
    <property type="term" value="C:protein-DNA complex"/>
    <property type="evidence" value="ECO:0007669"/>
    <property type="project" value="TreeGrafter"/>
</dbReference>
<dbReference type="SUPFAM" id="SSF53850">
    <property type="entry name" value="Periplasmic binding protein-like II"/>
    <property type="match status" value="1"/>
</dbReference>
<dbReference type="Pfam" id="PF00126">
    <property type="entry name" value="HTH_1"/>
    <property type="match status" value="1"/>
</dbReference>
<comment type="caution">
    <text evidence="7">The sequence shown here is derived from an EMBL/GenBank/DDBJ whole genome shotgun (WGS) entry which is preliminary data.</text>
</comment>
<dbReference type="PANTHER" id="PTHR30346:SF26">
    <property type="entry name" value="HYDROGEN PEROXIDE-INDUCIBLE GENES ACTIVATOR"/>
    <property type="match status" value="1"/>
</dbReference>
<gene>
    <name evidence="7" type="ORF">GCM10011403_23800</name>
</gene>
<evidence type="ECO:0000256" key="3">
    <source>
        <dbReference type="ARBA" id="ARBA00023125"/>
    </source>
</evidence>
<dbReference type="OrthoDB" id="9775392at2"/>
<dbReference type="EMBL" id="BMIY01000010">
    <property type="protein sequence ID" value="GFZ79948.1"/>
    <property type="molecule type" value="Genomic_DNA"/>
</dbReference>
<proteinExistence type="inferred from homology"/>
<feature type="domain" description="HTH lysR-type" evidence="6">
    <location>
        <begin position="8"/>
        <end position="65"/>
    </location>
</feature>
<dbReference type="Gene3D" id="3.40.190.10">
    <property type="entry name" value="Periplasmic binding protein-like II"/>
    <property type="match status" value="2"/>
</dbReference>
<keyword evidence="8" id="KW-1185">Reference proteome</keyword>
<dbReference type="InterPro" id="IPR036390">
    <property type="entry name" value="WH_DNA-bd_sf"/>
</dbReference>
<keyword evidence="5" id="KW-0804">Transcription</keyword>
<dbReference type="Gene3D" id="1.10.10.10">
    <property type="entry name" value="Winged helix-like DNA-binding domain superfamily/Winged helix DNA-binding domain"/>
    <property type="match status" value="1"/>
</dbReference>
<organism evidence="7 8">
    <name type="scientific">Pseudohongiella nitratireducens</name>
    <dbReference type="NCBI Taxonomy" id="1768907"/>
    <lineage>
        <taxon>Bacteria</taxon>
        <taxon>Pseudomonadati</taxon>
        <taxon>Pseudomonadota</taxon>
        <taxon>Gammaproteobacteria</taxon>
        <taxon>Pseudomonadales</taxon>
        <taxon>Pseudohongiellaceae</taxon>
        <taxon>Pseudohongiella</taxon>
    </lineage>
</organism>
<dbReference type="GO" id="GO:0003677">
    <property type="term" value="F:DNA binding"/>
    <property type="evidence" value="ECO:0007669"/>
    <property type="project" value="UniProtKB-KW"/>
</dbReference>
<protein>
    <submittedName>
        <fullName evidence="7">LysR family transcriptional regulator</fullName>
    </submittedName>
</protein>
<reference evidence="7" key="2">
    <citation type="submission" date="2020-09" db="EMBL/GenBank/DDBJ databases">
        <authorList>
            <person name="Sun Q."/>
            <person name="Zhou Y."/>
        </authorList>
    </citation>
    <scope>NUCLEOTIDE SEQUENCE</scope>
    <source>
        <strain evidence="7">CGMCC 1.15425</strain>
    </source>
</reference>
<dbReference type="SUPFAM" id="SSF46785">
    <property type="entry name" value="Winged helix' DNA-binding domain"/>
    <property type="match status" value="1"/>
</dbReference>
<dbReference type="InterPro" id="IPR005119">
    <property type="entry name" value="LysR_subst-bd"/>
</dbReference>
<keyword evidence="4" id="KW-0010">Activator</keyword>
<dbReference type="InterPro" id="IPR036388">
    <property type="entry name" value="WH-like_DNA-bd_sf"/>
</dbReference>
<dbReference type="GO" id="GO:0003700">
    <property type="term" value="F:DNA-binding transcription factor activity"/>
    <property type="evidence" value="ECO:0007669"/>
    <property type="project" value="InterPro"/>
</dbReference>
<keyword evidence="3" id="KW-0238">DNA-binding</keyword>
<evidence type="ECO:0000256" key="1">
    <source>
        <dbReference type="ARBA" id="ARBA00009437"/>
    </source>
</evidence>
<comment type="similarity">
    <text evidence="1">Belongs to the LysR transcriptional regulatory family.</text>
</comment>
<dbReference type="Pfam" id="PF03466">
    <property type="entry name" value="LysR_substrate"/>
    <property type="match status" value="1"/>
</dbReference>
<accession>A0A916QKI6</accession>
<dbReference type="CDD" id="cd08411">
    <property type="entry name" value="PBP2_OxyR"/>
    <property type="match status" value="1"/>
</dbReference>
<dbReference type="Proteomes" id="UP000627715">
    <property type="component" value="Unassembled WGS sequence"/>
</dbReference>
<sequence>MQKLEKTFSLNQLTYFVSVASHLSYRKAAQALGVSQPTLTTQISSLEQLLGMTLFERSRSGTHLSPQGRALLPDAELVLSRAVNFLESAKELAEGENTTYSLGVPPTLGPYLLPHIFPALHRRYPKLRFYVREAAPQQLYQGLLSGEYDLIMTPLSDDSRDDGQIVSHHLFSESLKLVVPSEHRLAGRREVFARDLAGERILTLEDRHQLHHQVLEVCARLGADVARDYEGTSLDTLRQMVVMGMGSTFLPSLYIFSELHNPQALFICELQDQPVARHHVLAWRNTSPSRNFYRDLAIFIRVLATSHLSDALSFEEK</sequence>
<dbReference type="PRINTS" id="PR00039">
    <property type="entry name" value="HTHLYSR"/>
</dbReference>
<dbReference type="RefSeq" id="WP_068810089.1">
    <property type="nucleotide sequence ID" value="NZ_BMIY01000010.1"/>
</dbReference>
<dbReference type="FunFam" id="1.10.10.10:FF:000001">
    <property type="entry name" value="LysR family transcriptional regulator"/>
    <property type="match status" value="1"/>
</dbReference>
<dbReference type="PROSITE" id="PS50931">
    <property type="entry name" value="HTH_LYSR"/>
    <property type="match status" value="1"/>
</dbReference>
<dbReference type="AlphaFoldDB" id="A0A916QKI6"/>
<evidence type="ECO:0000256" key="2">
    <source>
        <dbReference type="ARBA" id="ARBA00023015"/>
    </source>
</evidence>
<reference evidence="7" key="1">
    <citation type="journal article" date="2014" name="Int. J. Syst. Evol. Microbiol.">
        <title>Complete genome sequence of Corynebacterium casei LMG S-19264T (=DSM 44701T), isolated from a smear-ripened cheese.</title>
        <authorList>
            <consortium name="US DOE Joint Genome Institute (JGI-PGF)"/>
            <person name="Walter F."/>
            <person name="Albersmeier A."/>
            <person name="Kalinowski J."/>
            <person name="Ruckert C."/>
        </authorList>
    </citation>
    <scope>NUCLEOTIDE SEQUENCE</scope>
    <source>
        <strain evidence="7">CGMCC 1.15425</strain>
    </source>
</reference>
<evidence type="ECO:0000313" key="8">
    <source>
        <dbReference type="Proteomes" id="UP000627715"/>
    </source>
</evidence>
<evidence type="ECO:0000256" key="4">
    <source>
        <dbReference type="ARBA" id="ARBA00023159"/>
    </source>
</evidence>
<dbReference type="PANTHER" id="PTHR30346">
    <property type="entry name" value="TRANSCRIPTIONAL DUAL REGULATOR HCAR-RELATED"/>
    <property type="match status" value="1"/>
</dbReference>
<evidence type="ECO:0000256" key="5">
    <source>
        <dbReference type="ARBA" id="ARBA00023163"/>
    </source>
</evidence>
<name>A0A916QKI6_9GAMM</name>
<evidence type="ECO:0000313" key="7">
    <source>
        <dbReference type="EMBL" id="GFZ79948.1"/>
    </source>
</evidence>
<evidence type="ECO:0000259" key="6">
    <source>
        <dbReference type="PROSITE" id="PS50931"/>
    </source>
</evidence>
<keyword evidence="2" id="KW-0805">Transcription regulation</keyword>
<dbReference type="InterPro" id="IPR000847">
    <property type="entry name" value="LysR_HTH_N"/>
</dbReference>